<reference evidence="2" key="1">
    <citation type="journal article" date="2019" name="Int. J. Syst. Evol. Microbiol.">
        <title>The Global Catalogue of Microorganisms (GCM) 10K type strain sequencing project: providing services to taxonomists for standard genome sequencing and annotation.</title>
        <authorList>
            <consortium name="The Broad Institute Genomics Platform"/>
            <consortium name="The Broad Institute Genome Sequencing Center for Infectious Disease"/>
            <person name="Wu L."/>
            <person name="Ma J."/>
        </authorList>
    </citation>
    <scope>NUCLEOTIDE SEQUENCE [LARGE SCALE GENOMIC DNA]</scope>
    <source>
        <strain evidence="2">KCTC 19812</strain>
    </source>
</reference>
<comment type="caution">
    <text evidence="1">The sequence shown here is derived from an EMBL/GenBank/DDBJ whole genome shotgun (WGS) entry which is preliminary data.</text>
</comment>
<dbReference type="PROSITE" id="PS51257">
    <property type="entry name" value="PROKAR_LIPOPROTEIN"/>
    <property type="match status" value="1"/>
</dbReference>
<dbReference type="Proteomes" id="UP001597414">
    <property type="component" value="Unassembled WGS sequence"/>
</dbReference>
<dbReference type="EMBL" id="JBHUIV010000003">
    <property type="protein sequence ID" value="MFD2200224.1"/>
    <property type="molecule type" value="Genomic_DNA"/>
</dbReference>
<sequence>MRTKLCSVLFIFLFLGSCKDNKPKNELEGNWYGFDSDSSYYELYISDTLIILNHENMGFAEYIYKRDGNRVITTTPLFFERVWTLKDINDTLFILSDTLETHHYHRLMEPIDFFGSIVDSLEYISFKEKFSERIKNHKK</sequence>
<dbReference type="RefSeq" id="WP_380799825.1">
    <property type="nucleotide sequence ID" value="NZ_JBHUIV010000003.1"/>
</dbReference>
<name>A0ABW5B412_9BACT</name>
<accession>A0ABW5B412</accession>
<evidence type="ECO:0000313" key="2">
    <source>
        <dbReference type="Proteomes" id="UP001597414"/>
    </source>
</evidence>
<evidence type="ECO:0008006" key="3">
    <source>
        <dbReference type="Google" id="ProtNLM"/>
    </source>
</evidence>
<protein>
    <recommendedName>
        <fullName evidence="3">Lipocalin-like domain-containing protein</fullName>
    </recommendedName>
</protein>
<proteinExistence type="predicted"/>
<evidence type="ECO:0000313" key="1">
    <source>
        <dbReference type="EMBL" id="MFD2200224.1"/>
    </source>
</evidence>
<keyword evidence="2" id="KW-1185">Reference proteome</keyword>
<organism evidence="1 2">
    <name type="scientific">Shivajiella indica</name>
    <dbReference type="NCBI Taxonomy" id="872115"/>
    <lineage>
        <taxon>Bacteria</taxon>
        <taxon>Pseudomonadati</taxon>
        <taxon>Bacteroidota</taxon>
        <taxon>Cytophagia</taxon>
        <taxon>Cytophagales</taxon>
        <taxon>Cyclobacteriaceae</taxon>
        <taxon>Shivajiella</taxon>
    </lineage>
</organism>
<gene>
    <name evidence="1" type="ORF">ACFSKV_01515</name>
</gene>